<dbReference type="PANTHER" id="PTHR10491">
    <property type="entry name" value="DTDP-4-DEHYDRORHAMNOSE REDUCTASE"/>
    <property type="match status" value="1"/>
</dbReference>
<dbReference type="SUPFAM" id="SSF51735">
    <property type="entry name" value="NAD(P)-binding Rossmann-fold domains"/>
    <property type="match status" value="1"/>
</dbReference>
<comment type="cofactor">
    <cofactor evidence="6">
        <name>Mg(2+)</name>
        <dbReference type="ChEBI" id="CHEBI:18420"/>
    </cofactor>
    <text evidence="6">Binds 1 Mg(2+) ion per monomer.</text>
</comment>
<evidence type="ECO:0000313" key="8">
    <source>
        <dbReference type="EMBL" id="MDQ0322470.1"/>
    </source>
</evidence>
<keyword evidence="6" id="KW-0521">NADP</keyword>
<evidence type="ECO:0000256" key="6">
    <source>
        <dbReference type="RuleBase" id="RU364082"/>
    </source>
</evidence>
<name>A0ABU0BW29_9HYPH</name>
<dbReference type="Proteomes" id="UP001230207">
    <property type="component" value="Unassembled WGS sequence"/>
</dbReference>
<gene>
    <name evidence="8" type="ORF">QO002_004676</name>
</gene>
<dbReference type="CDD" id="cd05254">
    <property type="entry name" value="dTDP_HR_like_SDR_e"/>
    <property type="match status" value="1"/>
</dbReference>
<evidence type="ECO:0000313" key="9">
    <source>
        <dbReference type="Proteomes" id="UP001230207"/>
    </source>
</evidence>
<dbReference type="GO" id="GO:0008831">
    <property type="term" value="F:dTDP-4-dehydrorhamnose reductase activity"/>
    <property type="evidence" value="ECO:0007669"/>
    <property type="project" value="UniProtKB-EC"/>
</dbReference>
<proteinExistence type="inferred from homology"/>
<dbReference type="NCBIfam" id="TIGR01214">
    <property type="entry name" value="rmlD"/>
    <property type="match status" value="1"/>
</dbReference>
<dbReference type="EMBL" id="JAUSVF010000002">
    <property type="protein sequence ID" value="MDQ0322470.1"/>
    <property type="molecule type" value="Genomic_DNA"/>
</dbReference>
<dbReference type="EC" id="1.1.1.133" evidence="3 6"/>
<comment type="catalytic activity">
    <reaction evidence="5 6">
        <text>dTDP-beta-L-rhamnose + NADP(+) = dTDP-4-dehydro-beta-L-rhamnose + NADPH + H(+)</text>
        <dbReference type="Rhea" id="RHEA:21796"/>
        <dbReference type="ChEBI" id="CHEBI:15378"/>
        <dbReference type="ChEBI" id="CHEBI:57510"/>
        <dbReference type="ChEBI" id="CHEBI:57783"/>
        <dbReference type="ChEBI" id="CHEBI:58349"/>
        <dbReference type="ChEBI" id="CHEBI:62830"/>
        <dbReference type="EC" id="1.1.1.133"/>
    </reaction>
</comment>
<keyword evidence="9" id="KW-1185">Reference proteome</keyword>
<evidence type="ECO:0000259" key="7">
    <source>
        <dbReference type="Pfam" id="PF04321"/>
    </source>
</evidence>
<accession>A0ABU0BW29</accession>
<evidence type="ECO:0000256" key="2">
    <source>
        <dbReference type="ARBA" id="ARBA00010944"/>
    </source>
</evidence>
<keyword evidence="6 8" id="KW-0560">Oxidoreductase</keyword>
<organism evidence="8 9">
    <name type="scientific">Pararhizobium capsulatum DSM 1112</name>
    <dbReference type="NCBI Taxonomy" id="1121113"/>
    <lineage>
        <taxon>Bacteria</taxon>
        <taxon>Pseudomonadati</taxon>
        <taxon>Pseudomonadota</taxon>
        <taxon>Alphaproteobacteria</taxon>
        <taxon>Hyphomicrobiales</taxon>
        <taxon>Rhizobiaceae</taxon>
        <taxon>Rhizobium/Agrobacterium group</taxon>
        <taxon>Pararhizobium</taxon>
    </lineage>
</organism>
<feature type="domain" description="RmlD-like substrate binding" evidence="7">
    <location>
        <begin position="1"/>
        <end position="290"/>
    </location>
</feature>
<reference evidence="8 9" key="1">
    <citation type="submission" date="2023-07" db="EMBL/GenBank/DDBJ databases">
        <title>Genomic Encyclopedia of Type Strains, Phase IV (KMG-IV): sequencing the most valuable type-strain genomes for metagenomic binning, comparative biology and taxonomic classification.</title>
        <authorList>
            <person name="Goeker M."/>
        </authorList>
    </citation>
    <scope>NUCLEOTIDE SEQUENCE [LARGE SCALE GENOMIC DNA]</scope>
    <source>
        <strain evidence="8 9">DSM 1112</strain>
    </source>
</reference>
<dbReference type="Gene3D" id="3.40.50.720">
    <property type="entry name" value="NAD(P)-binding Rossmann-like Domain"/>
    <property type="match status" value="1"/>
</dbReference>
<evidence type="ECO:0000256" key="1">
    <source>
        <dbReference type="ARBA" id="ARBA00004781"/>
    </source>
</evidence>
<evidence type="ECO:0000256" key="4">
    <source>
        <dbReference type="ARBA" id="ARBA00017099"/>
    </source>
</evidence>
<comment type="pathway">
    <text evidence="1 6">Carbohydrate biosynthesis; dTDP-L-rhamnose biosynthesis.</text>
</comment>
<dbReference type="Gene3D" id="3.90.25.10">
    <property type="entry name" value="UDP-galactose 4-epimerase, domain 1"/>
    <property type="match status" value="1"/>
</dbReference>
<protein>
    <recommendedName>
        <fullName evidence="4 6">dTDP-4-dehydrorhamnose reductase</fullName>
        <ecNumber evidence="3 6">1.1.1.133</ecNumber>
    </recommendedName>
</protein>
<dbReference type="RefSeq" id="WP_307234108.1">
    <property type="nucleotide sequence ID" value="NZ_JAUSVF010000002.1"/>
</dbReference>
<dbReference type="InterPro" id="IPR036291">
    <property type="entry name" value="NAD(P)-bd_dom_sf"/>
</dbReference>
<dbReference type="Pfam" id="PF04321">
    <property type="entry name" value="RmlD_sub_bind"/>
    <property type="match status" value="1"/>
</dbReference>
<comment type="function">
    <text evidence="6">Catalyzes the reduction of dTDP-6-deoxy-L-lyxo-4-hexulose to yield dTDP-L-rhamnose.</text>
</comment>
<sequence>MRIAVTGKQGQVVQAMVEQASSLGVELTTVGRPEMDLTDEASVSRALVAAKPDVIVSAAAYTAVDKAESEPELAFAVNAVGVGAVARAAAQIGVPLLHLSTDYVFDGSKAASYIEDDATGPLSVYGASKLEGERQVADATDNHAILRTAWVYSANGANFLKTMLRLAESRDEVGVVADQFGRPTSAHDIADALIRIALRLKSDPDQRLRGIFHLAAEGEASWADFAREIFNGLEQRTGKLVTVRPISTSDYPTPAKRPQNSRLSTDKLDATYGISLPHWQASTTAVLDRLIGQARKGETA</sequence>
<evidence type="ECO:0000256" key="3">
    <source>
        <dbReference type="ARBA" id="ARBA00012929"/>
    </source>
</evidence>
<comment type="caution">
    <text evidence="8">The sequence shown here is derived from an EMBL/GenBank/DDBJ whole genome shotgun (WGS) entry which is preliminary data.</text>
</comment>
<dbReference type="InterPro" id="IPR029903">
    <property type="entry name" value="RmlD-like-bd"/>
</dbReference>
<evidence type="ECO:0000256" key="5">
    <source>
        <dbReference type="ARBA" id="ARBA00048200"/>
    </source>
</evidence>
<dbReference type="PANTHER" id="PTHR10491:SF4">
    <property type="entry name" value="METHIONINE ADENOSYLTRANSFERASE 2 SUBUNIT BETA"/>
    <property type="match status" value="1"/>
</dbReference>
<dbReference type="InterPro" id="IPR005913">
    <property type="entry name" value="dTDP_dehydrorham_reduct"/>
</dbReference>
<comment type="similarity">
    <text evidence="2 6">Belongs to the dTDP-4-dehydrorhamnose reductase family.</text>
</comment>